<dbReference type="Proteomes" id="UP000019482">
    <property type="component" value="Unassembled WGS sequence"/>
</dbReference>
<evidence type="ECO:0000259" key="8">
    <source>
        <dbReference type="Pfam" id="PF05848"/>
    </source>
</evidence>
<feature type="domain" description="CtsR C-terminal dimerization" evidence="9">
    <location>
        <begin position="78"/>
        <end position="147"/>
    </location>
</feature>
<reference evidence="10 11" key="1">
    <citation type="journal article" date="2015" name="Genome Announc.">
        <title>Draft Genome Sequence of Clostridium tyrobutyricum Strain DIVETGP, Isolated from Cow's Milk for Grana Padano Production.</title>
        <authorList>
            <person name="Soggiu A."/>
            <person name="Piras C."/>
            <person name="Gaiarsa S."/>
            <person name="Sassera D."/>
            <person name="Roncada P."/>
            <person name="Bendixen E."/>
            <person name="Brasca M."/>
            <person name="Bonizzi L."/>
        </authorList>
    </citation>
    <scope>NUCLEOTIDE SEQUENCE [LARGE SCALE GENOMIC DNA]</scope>
    <source>
        <strain evidence="10 11">DIVETGP</strain>
    </source>
</reference>
<dbReference type="InterPro" id="IPR041902">
    <property type="entry name" value="CtsR_N_sf"/>
</dbReference>
<dbReference type="InterPro" id="IPR041473">
    <property type="entry name" value="CtsR_C"/>
</dbReference>
<evidence type="ECO:0000313" key="10">
    <source>
        <dbReference type="EMBL" id="CDL90304.1"/>
    </source>
</evidence>
<comment type="caution">
    <text evidence="10">The sequence shown here is derived from an EMBL/GenBank/DDBJ whole genome shotgun (WGS) entry which is preliminary data.</text>
</comment>
<dbReference type="Pfam" id="PF17727">
    <property type="entry name" value="CtsR_C"/>
    <property type="match status" value="1"/>
</dbReference>
<dbReference type="AlphaFoldDB" id="W6N552"/>
<evidence type="ECO:0000256" key="2">
    <source>
        <dbReference type="ARBA" id="ARBA00014129"/>
    </source>
</evidence>
<evidence type="ECO:0000256" key="1">
    <source>
        <dbReference type="ARBA" id="ARBA00010189"/>
    </source>
</evidence>
<dbReference type="Gene3D" id="3.30.56.130">
    <property type="entry name" value="Transcriptional regulator CtsR, winged HTH domain"/>
    <property type="match status" value="1"/>
</dbReference>
<name>W6N552_CLOTY</name>
<dbReference type="PIRSF" id="PIRSF010607">
    <property type="entry name" value="Txn_repr_CtsR"/>
    <property type="match status" value="1"/>
</dbReference>
<gene>
    <name evidence="10" type="ORF">CTDIVETGP_0374</name>
</gene>
<evidence type="ECO:0000259" key="9">
    <source>
        <dbReference type="Pfam" id="PF17727"/>
    </source>
</evidence>
<dbReference type="InterPro" id="IPR041908">
    <property type="entry name" value="CtsR_C_sf"/>
</dbReference>
<keyword evidence="4 7" id="KW-0805">Transcription regulation</keyword>
<dbReference type="InterPro" id="IPR040465">
    <property type="entry name" value="CtsR_N"/>
</dbReference>
<dbReference type="GO" id="GO:0006355">
    <property type="term" value="P:regulation of DNA-templated transcription"/>
    <property type="evidence" value="ECO:0007669"/>
    <property type="project" value="UniProtKB-UniRule"/>
</dbReference>
<evidence type="ECO:0000256" key="6">
    <source>
        <dbReference type="ARBA" id="ARBA00023163"/>
    </source>
</evidence>
<proteinExistence type="inferred from homology"/>
<keyword evidence="11" id="KW-1185">Reference proteome</keyword>
<dbReference type="GO" id="GO:0003677">
    <property type="term" value="F:DNA binding"/>
    <property type="evidence" value="ECO:0007669"/>
    <property type="project" value="UniProtKB-UniRule"/>
</dbReference>
<organism evidence="10 11">
    <name type="scientific">Clostridium tyrobutyricum DIVETGP</name>
    <dbReference type="NCBI Taxonomy" id="1408889"/>
    <lineage>
        <taxon>Bacteria</taxon>
        <taxon>Bacillati</taxon>
        <taxon>Bacillota</taxon>
        <taxon>Clostridia</taxon>
        <taxon>Eubacteriales</taxon>
        <taxon>Clostridiaceae</taxon>
        <taxon>Clostridium</taxon>
    </lineage>
</organism>
<feature type="domain" description="CtsR N-terminal HTH" evidence="8">
    <location>
        <begin position="3"/>
        <end position="73"/>
    </location>
</feature>
<evidence type="ECO:0000256" key="7">
    <source>
        <dbReference type="PIRNR" id="PIRNR010607"/>
    </source>
</evidence>
<keyword evidence="5 7" id="KW-0238">DNA-binding</keyword>
<dbReference type="Pfam" id="PF05848">
    <property type="entry name" value="CtsR"/>
    <property type="match status" value="1"/>
</dbReference>
<protein>
    <recommendedName>
        <fullName evidence="2 7">Transcriptional regulator CtsR</fullName>
    </recommendedName>
</protein>
<comment type="similarity">
    <text evidence="1 7">Belongs to the CtsR family.</text>
</comment>
<dbReference type="OrthoDB" id="1680813at2"/>
<keyword evidence="6 7" id="KW-0804">Transcription</keyword>
<dbReference type="RefSeq" id="WP_017752975.1">
    <property type="nucleotide sequence ID" value="NZ_CBXI010000006.1"/>
</dbReference>
<accession>W6N552</accession>
<sequence>MARLSDVIEAFIKDMLESSKEPKLQIGRNELASHFSCAPSQINYVLTTRFTIDKGYYIESKRGGGGCIIIKRVACNSNKNLLNIIIEKIGNNITYNSAIQIIDGLFEADIITERECNILKTVTNDRTFNESVEDKNRLRAYILKSAIFVIFNEID</sequence>
<evidence type="ECO:0000256" key="3">
    <source>
        <dbReference type="ARBA" id="ARBA00022491"/>
    </source>
</evidence>
<dbReference type="InterPro" id="IPR008463">
    <property type="entry name" value="CtsR"/>
</dbReference>
<evidence type="ECO:0000256" key="4">
    <source>
        <dbReference type="ARBA" id="ARBA00023015"/>
    </source>
</evidence>
<evidence type="ECO:0000256" key="5">
    <source>
        <dbReference type="ARBA" id="ARBA00023125"/>
    </source>
</evidence>
<keyword evidence="3 7" id="KW-0678">Repressor</keyword>
<dbReference type="Gene3D" id="1.10.1200.150">
    <property type="entry name" value="Transcriptional regulator CtsR, C-terminal domain"/>
    <property type="match status" value="1"/>
</dbReference>
<dbReference type="EMBL" id="CBXI010000006">
    <property type="protein sequence ID" value="CDL90304.1"/>
    <property type="molecule type" value="Genomic_DNA"/>
</dbReference>
<evidence type="ECO:0000313" key="11">
    <source>
        <dbReference type="Proteomes" id="UP000019482"/>
    </source>
</evidence>
<dbReference type="GeneID" id="29419361"/>